<dbReference type="OrthoDB" id="4928190at2759"/>
<name>A0A8H4QE31_9HYPO</name>
<organism evidence="1 2">
    <name type="scientific">Ophiocordyceps camponoti-floridani</name>
    <dbReference type="NCBI Taxonomy" id="2030778"/>
    <lineage>
        <taxon>Eukaryota</taxon>
        <taxon>Fungi</taxon>
        <taxon>Dikarya</taxon>
        <taxon>Ascomycota</taxon>
        <taxon>Pezizomycotina</taxon>
        <taxon>Sordariomycetes</taxon>
        <taxon>Hypocreomycetidae</taxon>
        <taxon>Hypocreales</taxon>
        <taxon>Ophiocordycipitaceae</taxon>
        <taxon>Ophiocordyceps</taxon>
    </lineage>
</organism>
<evidence type="ECO:0000313" key="2">
    <source>
        <dbReference type="Proteomes" id="UP000562929"/>
    </source>
</evidence>
<dbReference type="EMBL" id="JAACLJ010000001">
    <property type="protein sequence ID" value="KAF4595811.1"/>
    <property type="molecule type" value="Genomic_DNA"/>
</dbReference>
<sequence length="424" mass="48498">MKQIIDKTNVARVKMLPNNRGAFKKALGGHSTQAKAAFIQGAASVAQTLWGKCAVSKTDIGDVCRSIDEYVGSWQEAIGGPQQDDIFGNALKKKVLNGWKWFFELVESTIPGRDRYKNPTPSNEEGEDFVLGNCTELEQVFNNGFDEEKYSDAAEAKAICFKTFDDILELREIEKAMEVALSRLSLVKIPEWYKDEKWQNTIDSFLTFCANADQNFDGEEETQIQAECTKLEEEIKKAGLTLEAEPTDEAKWIDKLADFNKEGGAEMCDKQSLNCQCSQADKKCPTGTAPPSHILGQFITCDAYKNNKTMKYMWTGLHCRRPQPVQYQSQGEEQEAKNRIEFMRLVEENDDAQYHDLCDTRTNKCRCLVQDDECRLNATRDDRQYAGYFLKKFNECPNKEKWWRNNRCKLNFPDADILRDYVPA</sequence>
<reference evidence="1 2" key="1">
    <citation type="journal article" date="2020" name="G3 (Bethesda)">
        <title>Genetic Underpinnings of Host Manipulation by Ophiocordyceps as Revealed by Comparative Transcriptomics.</title>
        <authorList>
            <person name="Will I."/>
            <person name="Das B."/>
            <person name="Trinh T."/>
            <person name="Brachmann A."/>
            <person name="Ohm R.A."/>
            <person name="de Bekker C."/>
        </authorList>
    </citation>
    <scope>NUCLEOTIDE SEQUENCE [LARGE SCALE GENOMIC DNA]</scope>
    <source>
        <strain evidence="1 2">EC05</strain>
    </source>
</reference>
<protein>
    <submittedName>
        <fullName evidence="1">Uncharacterized protein</fullName>
    </submittedName>
</protein>
<dbReference type="AlphaFoldDB" id="A0A8H4QE31"/>
<comment type="caution">
    <text evidence="1">The sequence shown here is derived from an EMBL/GenBank/DDBJ whole genome shotgun (WGS) entry which is preliminary data.</text>
</comment>
<proteinExistence type="predicted"/>
<accession>A0A8H4QE31</accession>
<evidence type="ECO:0000313" key="1">
    <source>
        <dbReference type="EMBL" id="KAF4595811.1"/>
    </source>
</evidence>
<keyword evidence="2" id="KW-1185">Reference proteome</keyword>
<gene>
    <name evidence="1" type="ORF">GQ602_001424</name>
</gene>
<dbReference type="Proteomes" id="UP000562929">
    <property type="component" value="Unassembled WGS sequence"/>
</dbReference>